<gene>
    <name evidence="1" type="ORF">BJ508DRAFT_411727</name>
</gene>
<keyword evidence="2" id="KW-1185">Reference proteome</keyword>
<dbReference type="EMBL" id="ML119652">
    <property type="protein sequence ID" value="RPA85739.1"/>
    <property type="molecule type" value="Genomic_DNA"/>
</dbReference>
<dbReference type="STRING" id="1160509.A0A3N4IIR8"/>
<evidence type="ECO:0000313" key="2">
    <source>
        <dbReference type="Proteomes" id="UP000275078"/>
    </source>
</evidence>
<reference evidence="1 2" key="1">
    <citation type="journal article" date="2018" name="Nat. Ecol. Evol.">
        <title>Pezizomycetes genomes reveal the molecular basis of ectomycorrhizal truffle lifestyle.</title>
        <authorList>
            <person name="Murat C."/>
            <person name="Payen T."/>
            <person name="Noel B."/>
            <person name="Kuo A."/>
            <person name="Morin E."/>
            <person name="Chen J."/>
            <person name="Kohler A."/>
            <person name="Krizsan K."/>
            <person name="Balestrini R."/>
            <person name="Da Silva C."/>
            <person name="Montanini B."/>
            <person name="Hainaut M."/>
            <person name="Levati E."/>
            <person name="Barry K.W."/>
            <person name="Belfiori B."/>
            <person name="Cichocki N."/>
            <person name="Clum A."/>
            <person name="Dockter R.B."/>
            <person name="Fauchery L."/>
            <person name="Guy J."/>
            <person name="Iotti M."/>
            <person name="Le Tacon F."/>
            <person name="Lindquist E.A."/>
            <person name="Lipzen A."/>
            <person name="Malagnac F."/>
            <person name="Mello A."/>
            <person name="Molinier V."/>
            <person name="Miyauchi S."/>
            <person name="Poulain J."/>
            <person name="Riccioni C."/>
            <person name="Rubini A."/>
            <person name="Sitrit Y."/>
            <person name="Splivallo R."/>
            <person name="Traeger S."/>
            <person name="Wang M."/>
            <person name="Zifcakova L."/>
            <person name="Wipf D."/>
            <person name="Zambonelli A."/>
            <person name="Paolocci F."/>
            <person name="Nowrousian M."/>
            <person name="Ottonello S."/>
            <person name="Baldrian P."/>
            <person name="Spatafora J.W."/>
            <person name="Henrissat B."/>
            <person name="Nagy L.G."/>
            <person name="Aury J.M."/>
            <person name="Wincker P."/>
            <person name="Grigoriev I.V."/>
            <person name="Bonfante P."/>
            <person name="Martin F.M."/>
        </authorList>
    </citation>
    <scope>NUCLEOTIDE SEQUENCE [LARGE SCALE GENOMIC DNA]</scope>
    <source>
        <strain evidence="1 2">RN42</strain>
    </source>
</reference>
<dbReference type="GO" id="GO:0030681">
    <property type="term" value="C:multimeric ribonuclease P complex"/>
    <property type="evidence" value="ECO:0007669"/>
    <property type="project" value="TreeGrafter"/>
</dbReference>
<organism evidence="1 2">
    <name type="scientific">Ascobolus immersus RN42</name>
    <dbReference type="NCBI Taxonomy" id="1160509"/>
    <lineage>
        <taxon>Eukaryota</taxon>
        <taxon>Fungi</taxon>
        <taxon>Dikarya</taxon>
        <taxon>Ascomycota</taxon>
        <taxon>Pezizomycotina</taxon>
        <taxon>Pezizomycetes</taxon>
        <taxon>Pezizales</taxon>
        <taxon>Ascobolaceae</taxon>
        <taxon>Ascobolus</taxon>
    </lineage>
</organism>
<evidence type="ECO:0000313" key="1">
    <source>
        <dbReference type="EMBL" id="RPA85739.1"/>
    </source>
</evidence>
<dbReference type="PANTHER" id="PTHR15396">
    <property type="entry name" value="RIBONUCLEASE P PROTEIN SUBUNIT P40"/>
    <property type="match status" value="1"/>
</dbReference>
<name>A0A3N4IIR8_ASCIM</name>
<dbReference type="GO" id="GO:0000447">
    <property type="term" value="P:endonucleolytic cleavage in ITS1 to separate SSU-rRNA from 5.8S rRNA and LSU-rRNA from tricistronic rRNA transcript (SSU-rRNA, 5.8S rRNA, LSU-rRNA)"/>
    <property type="evidence" value="ECO:0007669"/>
    <property type="project" value="TreeGrafter"/>
</dbReference>
<dbReference type="PANTHER" id="PTHR15396:SF1">
    <property type="entry name" value="RIBONUCLEASE P PROTEIN SUBUNIT P40"/>
    <property type="match status" value="1"/>
</dbReference>
<proteinExistence type="predicted"/>
<dbReference type="GO" id="GO:0004526">
    <property type="term" value="F:ribonuclease P activity"/>
    <property type="evidence" value="ECO:0007669"/>
    <property type="project" value="TreeGrafter"/>
</dbReference>
<dbReference type="Pfam" id="PF08584">
    <property type="entry name" value="Ribonuc_P_40"/>
    <property type="match status" value="1"/>
</dbReference>
<protein>
    <submittedName>
        <fullName evidence="1">Uncharacterized protein</fullName>
    </submittedName>
</protein>
<dbReference type="AlphaFoldDB" id="A0A3N4IIR8"/>
<dbReference type="GO" id="GO:0000171">
    <property type="term" value="F:ribonuclease MRP activity"/>
    <property type="evidence" value="ECO:0007669"/>
    <property type="project" value="TreeGrafter"/>
</dbReference>
<dbReference type="GO" id="GO:0001682">
    <property type="term" value="P:tRNA 5'-leader removal"/>
    <property type="evidence" value="ECO:0007669"/>
    <property type="project" value="InterPro"/>
</dbReference>
<dbReference type="Proteomes" id="UP000275078">
    <property type="component" value="Unassembled WGS sequence"/>
</dbReference>
<accession>A0A3N4IIR8</accession>
<dbReference type="InterPro" id="IPR013893">
    <property type="entry name" value="RNase_P_Rpp40"/>
</dbReference>
<dbReference type="GO" id="GO:0000172">
    <property type="term" value="C:ribonuclease MRP complex"/>
    <property type="evidence" value="ECO:0007669"/>
    <property type="project" value="TreeGrafter"/>
</dbReference>
<dbReference type="OrthoDB" id="63112at2759"/>
<sequence>MVAGRKGFDRLKWSFDNKFPEPLQFIFCDLEQFKQTTGQHTDCPVLQALNAKEHIVKEDIFTTPKLKIPKFIPPYAGPQAGPTHEREDWADWTLDLLEYLGLASIPADRLLHGDKTDTFLSRYDFEVLEIAKPGKLTRIRWRGMIPPQWLKTVWETARTAVESSTKDSNWAAFTVLGFEDAPISWNVAQHSAVGGAEGEHGYTLIVTPSTEESFSAEPHLSADKMEVDERRTKAGPVISCEFMGPYDEHS</sequence>